<dbReference type="Pfam" id="PF13339">
    <property type="entry name" value="AATF-Che1"/>
    <property type="match status" value="1"/>
</dbReference>
<gene>
    <name evidence="6" type="ORF">E1B28_007429</name>
</gene>
<dbReference type="InterPro" id="IPR012617">
    <property type="entry name" value="AATF_C"/>
</dbReference>
<feature type="compositionally biased region" description="Acidic residues" evidence="3">
    <location>
        <begin position="94"/>
        <end position="131"/>
    </location>
</feature>
<evidence type="ECO:0000259" key="5">
    <source>
        <dbReference type="Pfam" id="PF13339"/>
    </source>
</evidence>
<evidence type="ECO:0000313" key="6">
    <source>
        <dbReference type="EMBL" id="KAG7093782.1"/>
    </source>
</evidence>
<dbReference type="GeneID" id="66076505"/>
<evidence type="ECO:0000256" key="2">
    <source>
        <dbReference type="ARBA" id="ARBA00013850"/>
    </source>
</evidence>
<proteinExistence type="inferred from homology"/>
<protein>
    <recommendedName>
        <fullName evidence="2">Protein BFR2</fullName>
    </recommendedName>
</protein>
<feature type="compositionally biased region" description="Basic and acidic residues" evidence="3">
    <location>
        <begin position="62"/>
        <end position="81"/>
    </location>
</feature>
<evidence type="ECO:0000313" key="7">
    <source>
        <dbReference type="Proteomes" id="UP001049176"/>
    </source>
</evidence>
<dbReference type="InterPro" id="IPR025160">
    <property type="entry name" value="AATF"/>
</dbReference>
<dbReference type="PANTHER" id="PTHR15565:SF0">
    <property type="entry name" value="PROTEIN AATF"/>
    <property type="match status" value="1"/>
</dbReference>
<sequence length="477" mass="54611">MAQRLSLAQQIAQLNTPAPPEFNAEEFLTAEREDEDDDIQGIDGARDHYLDVGTSALRKLQDSVEDLKYEGVRTSRKRLQEQDFFSEEGGKDECLEEEEEEERGVEDDEHENEPEPASSEDEVDEEDEDSLPEEKMATPTKHDHEKKATNETEGVTSTLRKTREDDRKKGLAISKQIEIWDGLLDARIRFQKASVAANRLPVHQWSTFRESSHFQESLLRMLQEAITLSEELFDLQEASVSREAVSLPPRKRRRTEASGSISDYKTQLEDASDSLSAFEHAHHPPLVQTLNKWSSKIQAIAPSVLLPANRNAFSKDRNQIKSAVQLMDENLLDYTKLLGRTHVWRGRGTRLGVPTATENDEDLFDDTDFYQQLLRDVIDARDAFGANDWMLAQKERKARKKVDTKASKGRKLRYEVHERLRNFMVPITVRGAWHEEQIDELFSSLLGKGFENALKDYTSGDAMQRDSDELQGFRLFG</sequence>
<name>A0A9P7UTG1_9AGAR</name>
<accession>A0A9P7UTG1</accession>
<comment type="similarity">
    <text evidence="1">Belongs to the AATF family.</text>
</comment>
<organism evidence="6 7">
    <name type="scientific">Marasmius oreades</name>
    <name type="common">fairy-ring Marasmius</name>
    <dbReference type="NCBI Taxonomy" id="181124"/>
    <lineage>
        <taxon>Eukaryota</taxon>
        <taxon>Fungi</taxon>
        <taxon>Dikarya</taxon>
        <taxon>Basidiomycota</taxon>
        <taxon>Agaricomycotina</taxon>
        <taxon>Agaricomycetes</taxon>
        <taxon>Agaricomycetidae</taxon>
        <taxon>Agaricales</taxon>
        <taxon>Marasmiineae</taxon>
        <taxon>Marasmiaceae</taxon>
        <taxon>Marasmius</taxon>
    </lineage>
</organism>
<dbReference type="InterPro" id="IPR039223">
    <property type="entry name" value="AATF/Bfr2"/>
</dbReference>
<feature type="region of interest" description="Disordered" evidence="3">
    <location>
        <begin position="62"/>
        <end position="167"/>
    </location>
</feature>
<dbReference type="GO" id="GO:0005730">
    <property type="term" value="C:nucleolus"/>
    <property type="evidence" value="ECO:0007669"/>
    <property type="project" value="TreeGrafter"/>
</dbReference>
<dbReference type="AlphaFoldDB" id="A0A9P7UTG1"/>
<keyword evidence="7" id="KW-1185">Reference proteome</keyword>
<dbReference type="GO" id="GO:0000462">
    <property type="term" value="P:maturation of SSU-rRNA from tricistronic rRNA transcript (SSU-rRNA, 5.8S rRNA, LSU-rRNA)"/>
    <property type="evidence" value="ECO:0007669"/>
    <property type="project" value="TreeGrafter"/>
</dbReference>
<evidence type="ECO:0000256" key="3">
    <source>
        <dbReference type="SAM" id="MobiDB-lite"/>
    </source>
</evidence>
<dbReference type="OrthoDB" id="5783963at2759"/>
<dbReference type="PANTHER" id="PTHR15565">
    <property type="entry name" value="AATF PROTEIN APOPTOSIS ANTAGONIZING TRANSCRIPTION FACTOR"/>
    <property type="match status" value="1"/>
</dbReference>
<feature type="region of interest" description="Disordered" evidence="3">
    <location>
        <begin position="244"/>
        <end position="263"/>
    </location>
</feature>
<dbReference type="Proteomes" id="UP001049176">
    <property type="component" value="Chromosome 4"/>
</dbReference>
<feature type="domain" description="AATF leucine zipper-containing" evidence="5">
    <location>
        <begin position="166"/>
        <end position="296"/>
    </location>
</feature>
<evidence type="ECO:0000259" key="4">
    <source>
        <dbReference type="Pfam" id="PF08164"/>
    </source>
</evidence>
<dbReference type="RefSeq" id="XP_043010252.1">
    <property type="nucleotide sequence ID" value="XM_043152166.1"/>
</dbReference>
<feature type="domain" description="Apoptosis-antagonizing transcription factor C-terminal" evidence="4">
    <location>
        <begin position="370"/>
        <end position="446"/>
    </location>
</feature>
<feature type="compositionally biased region" description="Basic and acidic residues" evidence="3">
    <location>
        <begin position="132"/>
        <end position="150"/>
    </location>
</feature>
<evidence type="ECO:0000256" key="1">
    <source>
        <dbReference type="ARBA" id="ARBA00008966"/>
    </source>
</evidence>
<reference evidence="6" key="1">
    <citation type="journal article" date="2021" name="Genome Biol. Evol.">
        <title>The assembled and annotated genome of the fairy-ring fungus Marasmius oreades.</title>
        <authorList>
            <person name="Hiltunen M."/>
            <person name="Ament-Velasquez S.L."/>
            <person name="Johannesson H."/>
        </authorList>
    </citation>
    <scope>NUCLEOTIDE SEQUENCE</scope>
    <source>
        <strain evidence="6">03SP1</strain>
    </source>
</reference>
<dbReference type="EMBL" id="CM032184">
    <property type="protein sequence ID" value="KAG7093782.1"/>
    <property type="molecule type" value="Genomic_DNA"/>
</dbReference>
<dbReference type="Pfam" id="PF08164">
    <property type="entry name" value="TRAUB"/>
    <property type="match status" value="1"/>
</dbReference>
<dbReference type="KEGG" id="more:E1B28_007429"/>
<comment type="caution">
    <text evidence="6">The sequence shown here is derived from an EMBL/GenBank/DDBJ whole genome shotgun (WGS) entry which is preliminary data.</text>
</comment>